<dbReference type="SUPFAM" id="SSF54106">
    <property type="entry name" value="LysM domain"/>
    <property type="match status" value="1"/>
</dbReference>
<gene>
    <name evidence="3" type="ORF">C5L14_01935</name>
</gene>
<evidence type="ECO:0000259" key="2">
    <source>
        <dbReference type="PROSITE" id="PS51782"/>
    </source>
</evidence>
<evidence type="ECO:0000313" key="3">
    <source>
        <dbReference type="EMBL" id="PRH89371.1"/>
    </source>
</evidence>
<dbReference type="AlphaFoldDB" id="A0A2S9QJ50"/>
<reference evidence="3 4" key="1">
    <citation type="submission" date="2018-02" db="EMBL/GenBank/DDBJ databases">
        <title>Whole genome sequencing of endophytic bacterium.</title>
        <authorList>
            <person name="Eedara R."/>
            <person name="Podile A.R."/>
        </authorList>
    </citation>
    <scope>NUCLEOTIDE SEQUENCE [LARGE SCALE GENOMIC DNA]</scope>
    <source>
        <strain evidence="3 4">RP1T</strain>
    </source>
</reference>
<dbReference type="RefSeq" id="WP_105860335.1">
    <property type="nucleotide sequence ID" value="NZ_PUEJ01000001.1"/>
</dbReference>
<evidence type="ECO:0000256" key="1">
    <source>
        <dbReference type="SAM" id="MobiDB-lite"/>
    </source>
</evidence>
<sequence length="1042" mass="110540">MSYRIDPNARFRFDPMRNVSFALPPQQQKFFESQIDKAVRERADAGGPKQLDPKTEKTVVVEKGDSLWKIAAESNVKFADLLAANKGHFDANGEAIHPNDVIIVPESAPELVARSPAGADGAPSGEKAFLDDLYGQGNKLAYQDDISLQELDAGRAAIKADIGAYLDALPPSQRQAAALRIAGYDWSDGGPAKASAEAAIRERGLESDPEEAFAKGLYERGNKGADSDDPTYDFAAEQKQLTVDTKAYLAGLPEAERPAALQRLFDRDWTDGGPALRAIEAAGKELGIALRPSGHAGPQVEAAARKIIDEANTAGSPGDAFKKLADAYAKATPEVRQAIANSQDVLPLIQAAADQATQPLKNYDPKTATSDQGDAATVMYNLRGLVDKADPDLAVRLMQAALPTIEAANATRQREIGTDLIGMEGLSNLMAIIDKIGDAPGASAVVERFAEIGSYNINSIPQAIASGSRLDYPLALGYPVDETITPNVQQFAAGTVNKDVDAYLEHTKELQYLIASKGPLMTPEQLTQAIADYKTGKGTQWQQKEQDLAAQVREDGKKLLVQIDQLGHLPPELASYQKHANDTVAKLLADDKTAMALNMTLTQEPALLGLPKFDKLAGTLRLTDRGRKIVEEAATQLIRRTVIPSFADFDPGNPATFKKVDDALVSFKDGSMARMLGIKQGDLDKAIKLVEDSLPKAGDAPAEVERKMRQLNAGLDDITDRDGIKAFRNDTTPGKILRIIGAAATLAGLANSGVNFANNPTWKGGLKMVIDAAGVSQRVIEISHGFGLLSGGNKSVEVFGSSSKPAVKVLGAVGAVFDVWNAVDYFKAGDPTMGSLSLVAGGGTVMAALGTGTAFGPIGLAVVIGAVIAQFVVAGNRDNHEFETADATAFLEHAGLSEEAATALRNQSREGYSPVPLLIQYGELKGFKMNDTASRQAFIDWINAMPEAARDTLVSNLHHTLAGLKGDASKLPQTSSSDSAYTDPSRFNAKEDFTAPDDYGSGEVTVHIDNTASKVRKGEAGPVSVAQIDVALAALGIAIPVA</sequence>
<organism evidence="3 4">
    <name type="scientific">Labrys okinawensis</name>
    <dbReference type="NCBI Taxonomy" id="346911"/>
    <lineage>
        <taxon>Bacteria</taxon>
        <taxon>Pseudomonadati</taxon>
        <taxon>Pseudomonadota</taxon>
        <taxon>Alphaproteobacteria</taxon>
        <taxon>Hyphomicrobiales</taxon>
        <taxon>Xanthobacteraceae</taxon>
        <taxon>Labrys</taxon>
    </lineage>
</organism>
<comment type="caution">
    <text evidence="3">The sequence shown here is derived from an EMBL/GenBank/DDBJ whole genome shotgun (WGS) entry which is preliminary data.</text>
</comment>
<accession>A0A2S9QJ50</accession>
<feature type="domain" description="LysM" evidence="2">
    <location>
        <begin position="57"/>
        <end position="104"/>
    </location>
</feature>
<dbReference type="SMART" id="SM00257">
    <property type="entry name" value="LysM"/>
    <property type="match status" value="1"/>
</dbReference>
<dbReference type="InterPro" id="IPR018392">
    <property type="entry name" value="LysM"/>
</dbReference>
<dbReference type="Proteomes" id="UP000237682">
    <property type="component" value="Unassembled WGS sequence"/>
</dbReference>
<feature type="compositionally biased region" description="Polar residues" evidence="1">
    <location>
        <begin position="971"/>
        <end position="982"/>
    </location>
</feature>
<dbReference type="Gene3D" id="3.10.350.10">
    <property type="entry name" value="LysM domain"/>
    <property type="match status" value="1"/>
</dbReference>
<dbReference type="EMBL" id="PUEJ01000001">
    <property type="protein sequence ID" value="PRH89371.1"/>
    <property type="molecule type" value="Genomic_DNA"/>
</dbReference>
<dbReference type="OrthoDB" id="361944at2"/>
<proteinExistence type="predicted"/>
<dbReference type="PROSITE" id="PS51782">
    <property type="entry name" value="LYSM"/>
    <property type="match status" value="1"/>
</dbReference>
<dbReference type="CDD" id="cd00118">
    <property type="entry name" value="LysM"/>
    <property type="match status" value="1"/>
</dbReference>
<dbReference type="Pfam" id="PF01476">
    <property type="entry name" value="LysM"/>
    <property type="match status" value="1"/>
</dbReference>
<feature type="region of interest" description="Disordered" evidence="1">
    <location>
        <begin position="967"/>
        <end position="1001"/>
    </location>
</feature>
<protein>
    <submittedName>
        <fullName evidence="3">Peptidoglycan-binding protein LysM</fullName>
    </submittedName>
</protein>
<evidence type="ECO:0000313" key="4">
    <source>
        <dbReference type="Proteomes" id="UP000237682"/>
    </source>
</evidence>
<dbReference type="InterPro" id="IPR036779">
    <property type="entry name" value="LysM_dom_sf"/>
</dbReference>
<name>A0A2S9QJ50_9HYPH</name>
<keyword evidence="4" id="KW-1185">Reference proteome</keyword>